<name>A0A0J8G4C6_CLOCY</name>
<evidence type="ECO:0000313" key="1">
    <source>
        <dbReference type="EMBL" id="KMT22521.1"/>
    </source>
</evidence>
<dbReference type="PATRIC" id="fig|1121307.3.peg.70"/>
<sequence>MAIHENLIWRTSYQESHLETSTKVIEIYLITTYPDTVTPEQKATIINCSTKATHIAYTTFTSTHQELIDGTEELFDLISIVNTSIKSAEIAARKSFNEYTINSLPYEILNKIEIKIKQGPLTSSNNI</sequence>
<organism evidence="1 2">
    <name type="scientific">Clostridium cylindrosporum DSM 605</name>
    <dbReference type="NCBI Taxonomy" id="1121307"/>
    <lineage>
        <taxon>Bacteria</taxon>
        <taxon>Bacillati</taxon>
        <taxon>Bacillota</taxon>
        <taxon>Clostridia</taxon>
        <taxon>Eubacteriales</taxon>
        <taxon>Clostridiaceae</taxon>
        <taxon>Clostridium</taxon>
    </lineage>
</organism>
<protein>
    <submittedName>
        <fullName evidence="1">Uncharacterized protein</fullName>
    </submittedName>
</protein>
<dbReference type="AlphaFoldDB" id="A0A0J8G4C6"/>
<keyword evidence="2" id="KW-1185">Reference proteome</keyword>
<comment type="caution">
    <text evidence="1">The sequence shown here is derived from an EMBL/GenBank/DDBJ whole genome shotgun (WGS) entry which is preliminary data.</text>
</comment>
<evidence type="ECO:0000313" key="2">
    <source>
        <dbReference type="Proteomes" id="UP000036756"/>
    </source>
</evidence>
<dbReference type="EMBL" id="LFVU01000007">
    <property type="protein sequence ID" value="KMT22521.1"/>
    <property type="molecule type" value="Genomic_DNA"/>
</dbReference>
<dbReference type="RefSeq" id="WP_048569935.1">
    <property type="nucleotide sequence ID" value="NZ_LFVU01000007.1"/>
</dbReference>
<proteinExistence type="predicted"/>
<accession>A0A0J8G4C6</accession>
<reference evidence="1 2" key="1">
    <citation type="submission" date="2015-06" db="EMBL/GenBank/DDBJ databases">
        <title>Draft genome sequence of the purine-degrading Clostridium cylindrosporum HC-1 (DSM 605).</title>
        <authorList>
            <person name="Poehlein A."/>
            <person name="Schiel-Bengelsdorf B."/>
            <person name="Bengelsdorf F."/>
            <person name="Daniel R."/>
            <person name="Duerre P."/>
        </authorList>
    </citation>
    <scope>NUCLEOTIDE SEQUENCE [LARGE SCALE GENOMIC DNA]</scope>
    <source>
        <strain evidence="1 2">DSM 605</strain>
    </source>
</reference>
<gene>
    <name evidence="1" type="ORF">CLCY_10c00660</name>
</gene>
<dbReference type="Proteomes" id="UP000036756">
    <property type="component" value="Unassembled WGS sequence"/>
</dbReference>